<dbReference type="Proteomes" id="UP000033870">
    <property type="component" value="Unassembled WGS sequence"/>
</dbReference>
<dbReference type="AlphaFoldDB" id="A0A0G2BBB1"/>
<accession>A0A0G2BBB1</accession>
<protein>
    <submittedName>
        <fullName evidence="1">Uncharacterized protein</fullName>
    </submittedName>
</protein>
<name>A0A0G2BBB1_9BACT</name>
<organism evidence="1 2">
    <name type="scientific">Candidatus Magasanikbacteria bacterium GW2011_GWA2_56_11</name>
    <dbReference type="NCBI Taxonomy" id="1619044"/>
    <lineage>
        <taxon>Bacteria</taxon>
        <taxon>Candidatus Magasanikiibacteriota</taxon>
    </lineage>
</organism>
<reference evidence="1 2" key="1">
    <citation type="journal article" date="2015" name="Nature">
        <title>rRNA introns, odd ribosomes, and small enigmatic genomes across a large radiation of phyla.</title>
        <authorList>
            <person name="Brown C.T."/>
            <person name="Hug L.A."/>
            <person name="Thomas B.C."/>
            <person name="Sharon I."/>
            <person name="Castelle C.J."/>
            <person name="Singh A."/>
            <person name="Wilkins M.J."/>
            <person name="Williams K.H."/>
            <person name="Banfield J.F."/>
        </authorList>
    </citation>
    <scope>NUCLEOTIDE SEQUENCE [LARGE SCALE GENOMIC DNA]</scope>
</reference>
<evidence type="ECO:0000313" key="2">
    <source>
        <dbReference type="Proteomes" id="UP000033870"/>
    </source>
</evidence>
<gene>
    <name evidence="1" type="ORF">UY92_C0003G0025</name>
</gene>
<evidence type="ECO:0000313" key="1">
    <source>
        <dbReference type="EMBL" id="KKW42819.1"/>
    </source>
</evidence>
<proteinExistence type="predicted"/>
<comment type="caution">
    <text evidence="1">The sequence shown here is derived from an EMBL/GenBank/DDBJ whole genome shotgun (WGS) entry which is preliminary data.</text>
</comment>
<sequence>MTRFKLPRWLLQRVKMVTYDQGRGYVSFAISDEAPNGPSQCIGWEEGANGHEFPCGDPASFRTILEIVEGVTGHDFEAIRTGVYVRDDHPLYPHCVQEGGFRIHVKTGPPIVVVFEDHGPLPMLPRHGVYRSLDEITREAVIGLLRHRSDDLVRCLSDAAVRLARRVKSSSGS</sequence>
<dbReference type="EMBL" id="LCRX01000003">
    <property type="protein sequence ID" value="KKW42819.1"/>
    <property type="molecule type" value="Genomic_DNA"/>
</dbReference>